<dbReference type="InterPro" id="IPR053149">
    <property type="entry name" value="TPK"/>
</dbReference>
<protein>
    <submittedName>
        <fullName evidence="6">Unannotated protein</fullName>
    </submittedName>
</protein>
<feature type="domain" description="Thiamin pyrophosphokinase thiamin-binding" evidence="5">
    <location>
        <begin position="150"/>
        <end position="209"/>
    </location>
</feature>
<dbReference type="InterPro" id="IPR036371">
    <property type="entry name" value="TPK_B1-bd_sf"/>
</dbReference>
<proteinExistence type="predicted"/>
<organism evidence="6">
    <name type="scientific">freshwater metagenome</name>
    <dbReference type="NCBI Taxonomy" id="449393"/>
    <lineage>
        <taxon>unclassified sequences</taxon>
        <taxon>metagenomes</taxon>
        <taxon>ecological metagenomes</taxon>
    </lineage>
</organism>
<name>A0A6J6XVM1_9ZZZZ</name>
<keyword evidence="1" id="KW-0808">Transferase</keyword>
<dbReference type="GO" id="GO:0005524">
    <property type="term" value="F:ATP binding"/>
    <property type="evidence" value="ECO:0007669"/>
    <property type="project" value="UniProtKB-KW"/>
</dbReference>
<dbReference type="InterPro" id="IPR007373">
    <property type="entry name" value="Thiamin_PyroPKinase_B1-bd"/>
</dbReference>
<keyword evidence="3" id="KW-0418">Kinase</keyword>
<dbReference type="GO" id="GO:0016301">
    <property type="term" value="F:kinase activity"/>
    <property type="evidence" value="ECO:0007669"/>
    <property type="project" value="UniProtKB-KW"/>
</dbReference>
<dbReference type="CDD" id="cd07995">
    <property type="entry name" value="TPK"/>
    <property type="match status" value="1"/>
</dbReference>
<dbReference type="AlphaFoldDB" id="A0A6J6XVM1"/>
<keyword evidence="4" id="KW-0067">ATP-binding</keyword>
<dbReference type="InterPro" id="IPR007371">
    <property type="entry name" value="TPK_catalytic"/>
</dbReference>
<dbReference type="EMBL" id="CAFAAG010000130">
    <property type="protein sequence ID" value="CAB4801280.1"/>
    <property type="molecule type" value="Genomic_DNA"/>
</dbReference>
<dbReference type="SUPFAM" id="SSF63862">
    <property type="entry name" value="Thiamin pyrophosphokinase, substrate-binding domain"/>
    <property type="match status" value="1"/>
</dbReference>
<dbReference type="SMART" id="SM00983">
    <property type="entry name" value="TPK_B1_binding"/>
    <property type="match status" value="1"/>
</dbReference>
<dbReference type="Pfam" id="PF04265">
    <property type="entry name" value="TPK_B1_binding"/>
    <property type="match status" value="1"/>
</dbReference>
<evidence type="ECO:0000256" key="1">
    <source>
        <dbReference type="ARBA" id="ARBA00022679"/>
    </source>
</evidence>
<evidence type="ECO:0000256" key="4">
    <source>
        <dbReference type="ARBA" id="ARBA00022840"/>
    </source>
</evidence>
<sequence>MVETTAVVVIGGLPIAKSVAKYLPKHDYVIAADSGLHSAIDLGLRVNLVIGDMDSVDPALLVAAEANGVTVQRMPRDKDATDTELALLAAVAHGSRHIVLVTGGGGRLDHQLGVLSAMQHQALKDCEVSALWDTARIQLLRGPGLCTIHGKVGDVVGLIAQHGDAIGVTTDGLKWALNEETLEAHSSRGVSNELVATTATISLAHGQLFVIQPNALEA</sequence>
<dbReference type="Pfam" id="PF04263">
    <property type="entry name" value="TPK_catalytic"/>
    <property type="match status" value="1"/>
</dbReference>
<keyword evidence="2" id="KW-0547">Nucleotide-binding</keyword>
<evidence type="ECO:0000256" key="3">
    <source>
        <dbReference type="ARBA" id="ARBA00022777"/>
    </source>
</evidence>
<dbReference type="GO" id="GO:0004788">
    <property type="term" value="F:thiamine diphosphokinase activity"/>
    <property type="evidence" value="ECO:0007669"/>
    <property type="project" value="InterPro"/>
</dbReference>
<dbReference type="GO" id="GO:0006772">
    <property type="term" value="P:thiamine metabolic process"/>
    <property type="evidence" value="ECO:0007669"/>
    <property type="project" value="InterPro"/>
</dbReference>
<evidence type="ECO:0000259" key="5">
    <source>
        <dbReference type="SMART" id="SM00983"/>
    </source>
</evidence>
<dbReference type="NCBIfam" id="TIGR01378">
    <property type="entry name" value="thi_PPkinase"/>
    <property type="match status" value="1"/>
</dbReference>
<evidence type="ECO:0000256" key="2">
    <source>
        <dbReference type="ARBA" id="ARBA00022741"/>
    </source>
</evidence>
<dbReference type="InterPro" id="IPR036759">
    <property type="entry name" value="TPK_catalytic_sf"/>
</dbReference>
<dbReference type="PANTHER" id="PTHR41299">
    <property type="entry name" value="THIAMINE PYROPHOSPHOKINASE"/>
    <property type="match status" value="1"/>
</dbReference>
<dbReference type="GO" id="GO:0030975">
    <property type="term" value="F:thiamine binding"/>
    <property type="evidence" value="ECO:0007669"/>
    <property type="project" value="InterPro"/>
</dbReference>
<dbReference type="PANTHER" id="PTHR41299:SF1">
    <property type="entry name" value="THIAMINE PYROPHOSPHOKINASE"/>
    <property type="match status" value="1"/>
</dbReference>
<accession>A0A6J6XVM1</accession>
<dbReference type="SUPFAM" id="SSF63999">
    <property type="entry name" value="Thiamin pyrophosphokinase, catalytic domain"/>
    <property type="match status" value="1"/>
</dbReference>
<dbReference type="InterPro" id="IPR006282">
    <property type="entry name" value="Thi_PPkinase"/>
</dbReference>
<reference evidence="6" key="1">
    <citation type="submission" date="2020-05" db="EMBL/GenBank/DDBJ databases">
        <authorList>
            <person name="Chiriac C."/>
            <person name="Salcher M."/>
            <person name="Ghai R."/>
            <person name="Kavagutti S V."/>
        </authorList>
    </citation>
    <scope>NUCLEOTIDE SEQUENCE</scope>
</reference>
<evidence type="ECO:0000313" key="6">
    <source>
        <dbReference type="EMBL" id="CAB4801280.1"/>
    </source>
</evidence>
<gene>
    <name evidence="6" type="ORF">UFOPK2975_01268</name>
</gene>
<dbReference type="Gene3D" id="3.40.50.10240">
    <property type="entry name" value="Thiamin pyrophosphokinase, catalytic domain"/>
    <property type="match status" value="1"/>
</dbReference>
<dbReference type="GO" id="GO:0009229">
    <property type="term" value="P:thiamine diphosphate biosynthetic process"/>
    <property type="evidence" value="ECO:0007669"/>
    <property type="project" value="InterPro"/>
</dbReference>